<evidence type="ECO:0000313" key="1">
    <source>
        <dbReference type="EMBL" id="RZT79044.1"/>
    </source>
</evidence>
<accession>A0A4Q7UE87</accession>
<organism evidence="1 2">
    <name type="scientific">Micromonospora violae</name>
    <dbReference type="NCBI Taxonomy" id="1278207"/>
    <lineage>
        <taxon>Bacteria</taxon>
        <taxon>Bacillati</taxon>
        <taxon>Actinomycetota</taxon>
        <taxon>Actinomycetes</taxon>
        <taxon>Micromonosporales</taxon>
        <taxon>Micromonosporaceae</taxon>
        <taxon>Micromonospora</taxon>
    </lineage>
</organism>
<dbReference type="Proteomes" id="UP000293781">
    <property type="component" value="Unassembled WGS sequence"/>
</dbReference>
<comment type="caution">
    <text evidence="1">The sequence shown here is derived from an EMBL/GenBank/DDBJ whole genome shotgun (WGS) entry which is preliminary data.</text>
</comment>
<protein>
    <submittedName>
        <fullName evidence="1">Uncharacterized protein</fullName>
    </submittedName>
</protein>
<reference evidence="1 2" key="1">
    <citation type="submission" date="2019-02" db="EMBL/GenBank/DDBJ databases">
        <title>Sequencing the genomes of 1000 actinobacteria strains.</title>
        <authorList>
            <person name="Klenk H.-P."/>
        </authorList>
    </citation>
    <scope>NUCLEOTIDE SEQUENCE [LARGE SCALE GENOMIC DNA]</scope>
    <source>
        <strain evidence="1 2">DSM 45888</strain>
    </source>
</reference>
<keyword evidence="2" id="KW-1185">Reference proteome</keyword>
<name>A0A4Q7UE87_9ACTN</name>
<proteinExistence type="predicted"/>
<sequence>MVQYYRNCSPVVVTVTPYYKPSWGGISVFTDECQIADPNETVLWNYPSTIENAMYSTAVCAGGPGSVGKYEVSAATPCYTSFMPAAPRGGPMTQSYTYCGNAFEVVTSAWTDNGSLYVGTWACQHLFSGGTSFKEQARFNYWSTVPTANYTTVRCDMSL</sequence>
<dbReference type="AlphaFoldDB" id="A0A4Q7UE87"/>
<gene>
    <name evidence="1" type="ORF">EV382_2240</name>
</gene>
<dbReference type="EMBL" id="SHKK01000001">
    <property type="protein sequence ID" value="RZT79044.1"/>
    <property type="molecule type" value="Genomic_DNA"/>
</dbReference>
<evidence type="ECO:0000313" key="2">
    <source>
        <dbReference type="Proteomes" id="UP000293781"/>
    </source>
</evidence>